<gene>
    <name evidence="2" type="ORF">Tci_210302</name>
</gene>
<protein>
    <submittedName>
        <fullName evidence="2">Uncharacterized protein</fullName>
    </submittedName>
</protein>
<feature type="compositionally biased region" description="Basic and acidic residues" evidence="1">
    <location>
        <begin position="1"/>
        <end position="20"/>
    </location>
</feature>
<dbReference type="AlphaFoldDB" id="A0A699GWD8"/>
<reference evidence="2" key="1">
    <citation type="journal article" date="2019" name="Sci. Rep.">
        <title>Draft genome of Tanacetum cinerariifolium, the natural source of mosquito coil.</title>
        <authorList>
            <person name="Yamashiro T."/>
            <person name="Shiraishi A."/>
            <person name="Satake H."/>
            <person name="Nakayama K."/>
        </authorList>
    </citation>
    <scope>NUCLEOTIDE SEQUENCE</scope>
</reference>
<organism evidence="2">
    <name type="scientific">Tanacetum cinerariifolium</name>
    <name type="common">Dalmatian daisy</name>
    <name type="synonym">Chrysanthemum cinerariifolium</name>
    <dbReference type="NCBI Taxonomy" id="118510"/>
    <lineage>
        <taxon>Eukaryota</taxon>
        <taxon>Viridiplantae</taxon>
        <taxon>Streptophyta</taxon>
        <taxon>Embryophyta</taxon>
        <taxon>Tracheophyta</taxon>
        <taxon>Spermatophyta</taxon>
        <taxon>Magnoliopsida</taxon>
        <taxon>eudicotyledons</taxon>
        <taxon>Gunneridae</taxon>
        <taxon>Pentapetalae</taxon>
        <taxon>asterids</taxon>
        <taxon>campanulids</taxon>
        <taxon>Asterales</taxon>
        <taxon>Asteraceae</taxon>
        <taxon>Asteroideae</taxon>
        <taxon>Anthemideae</taxon>
        <taxon>Anthemidinae</taxon>
        <taxon>Tanacetum</taxon>
    </lineage>
</organism>
<feature type="region of interest" description="Disordered" evidence="1">
    <location>
        <begin position="1"/>
        <end position="22"/>
    </location>
</feature>
<comment type="caution">
    <text evidence="2">The sequence shown here is derived from an EMBL/GenBank/DDBJ whole genome shotgun (WGS) entry which is preliminary data.</text>
</comment>
<accession>A0A699GWD8</accession>
<dbReference type="EMBL" id="BKCJ010056125">
    <property type="protein sequence ID" value="GEW38326.1"/>
    <property type="molecule type" value="Genomic_DNA"/>
</dbReference>
<name>A0A699GWD8_TANCI</name>
<evidence type="ECO:0000313" key="2">
    <source>
        <dbReference type="EMBL" id="GEW38326.1"/>
    </source>
</evidence>
<proteinExistence type="predicted"/>
<sequence>MSSKDAKEKSTKCDFDDETTHVPGSKVESFKKNKLKRFEFVTEVGEHVHLTKEQISTQKKIKEEAKAKAAKLKGEIRKEDLIDLLGPETSIDKQIQEILDYLRTTEAELGIDLDKPLSEQDPLDRLNDLADKKIKHADDIYDFFRANKMLESSVQYKFH</sequence>
<evidence type="ECO:0000256" key="1">
    <source>
        <dbReference type="SAM" id="MobiDB-lite"/>
    </source>
</evidence>